<dbReference type="InterPro" id="IPR046960">
    <property type="entry name" value="PPR_At4g14850-like_plant"/>
</dbReference>
<evidence type="ECO:0000313" key="1">
    <source>
        <dbReference type="EMBL" id="KAF8398485.1"/>
    </source>
</evidence>
<accession>A0A834Z2R7</accession>
<dbReference type="Gene3D" id="1.25.40.10">
    <property type="entry name" value="Tetratricopeptide repeat domain"/>
    <property type="match status" value="1"/>
</dbReference>
<dbReference type="GO" id="GO:0003723">
    <property type="term" value="F:RNA binding"/>
    <property type="evidence" value="ECO:0007669"/>
    <property type="project" value="InterPro"/>
</dbReference>
<evidence type="ECO:0008006" key="3">
    <source>
        <dbReference type="Google" id="ProtNLM"/>
    </source>
</evidence>
<dbReference type="PANTHER" id="PTHR47926">
    <property type="entry name" value="PENTATRICOPEPTIDE REPEAT-CONTAINING PROTEIN"/>
    <property type="match status" value="1"/>
</dbReference>
<protein>
    <recommendedName>
        <fullName evidence="3">Pentatricopeptide repeat-containing protein</fullName>
    </recommendedName>
</protein>
<dbReference type="AlphaFoldDB" id="A0A834Z2R7"/>
<comment type="caution">
    <text evidence="1">The sequence shown here is derived from an EMBL/GenBank/DDBJ whole genome shotgun (WGS) entry which is preliminary data.</text>
</comment>
<gene>
    <name evidence="1" type="ORF">HHK36_017414</name>
</gene>
<name>A0A834Z2R7_TETSI</name>
<dbReference type="GO" id="GO:0009451">
    <property type="term" value="P:RNA modification"/>
    <property type="evidence" value="ECO:0007669"/>
    <property type="project" value="InterPro"/>
</dbReference>
<dbReference type="Proteomes" id="UP000655225">
    <property type="component" value="Unassembled WGS sequence"/>
</dbReference>
<keyword evidence="2" id="KW-1185">Reference proteome</keyword>
<reference evidence="1 2" key="1">
    <citation type="submission" date="2020-04" db="EMBL/GenBank/DDBJ databases">
        <title>Plant Genome Project.</title>
        <authorList>
            <person name="Zhang R.-G."/>
        </authorList>
    </citation>
    <scope>NUCLEOTIDE SEQUENCE [LARGE SCALE GENOMIC DNA]</scope>
    <source>
        <strain evidence="1">YNK0</strain>
        <tissue evidence="1">Leaf</tissue>
    </source>
</reference>
<dbReference type="InterPro" id="IPR011990">
    <property type="entry name" value="TPR-like_helical_dom_sf"/>
</dbReference>
<organism evidence="1 2">
    <name type="scientific">Tetracentron sinense</name>
    <name type="common">Spur-leaf</name>
    <dbReference type="NCBI Taxonomy" id="13715"/>
    <lineage>
        <taxon>Eukaryota</taxon>
        <taxon>Viridiplantae</taxon>
        <taxon>Streptophyta</taxon>
        <taxon>Embryophyta</taxon>
        <taxon>Tracheophyta</taxon>
        <taxon>Spermatophyta</taxon>
        <taxon>Magnoliopsida</taxon>
        <taxon>Trochodendrales</taxon>
        <taxon>Trochodendraceae</taxon>
        <taxon>Tetracentron</taxon>
    </lineage>
</organism>
<proteinExistence type="predicted"/>
<dbReference type="OrthoDB" id="185373at2759"/>
<sequence length="110" mass="12232">MRKPLLSSNNVSLDHMGSLLLQSCMKAKALQPGKLIHGHLLATGMDMNSESLYSKFVGLYAACGDVNSAKLVFERIRKPTVFAWNWMISSASAFQGNCEDAIRYFLVMEE</sequence>
<dbReference type="EMBL" id="JABCRI010000011">
    <property type="protein sequence ID" value="KAF8398485.1"/>
    <property type="molecule type" value="Genomic_DNA"/>
</dbReference>
<evidence type="ECO:0000313" key="2">
    <source>
        <dbReference type="Proteomes" id="UP000655225"/>
    </source>
</evidence>